<organism evidence="3 4">
    <name type="scientific">Amanita thiersii Skay4041</name>
    <dbReference type="NCBI Taxonomy" id="703135"/>
    <lineage>
        <taxon>Eukaryota</taxon>
        <taxon>Fungi</taxon>
        <taxon>Dikarya</taxon>
        <taxon>Basidiomycota</taxon>
        <taxon>Agaricomycotina</taxon>
        <taxon>Agaricomycetes</taxon>
        <taxon>Agaricomycetidae</taxon>
        <taxon>Agaricales</taxon>
        <taxon>Pluteineae</taxon>
        <taxon>Amanitaceae</taxon>
        <taxon>Amanita</taxon>
    </lineage>
</organism>
<dbReference type="Pfam" id="PF20153">
    <property type="entry name" value="DUF6535"/>
    <property type="match status" value="1"/>
</dbReference>
<dbReference type="EMBL" id="KZ302003">
    <property type="protein sequence ID" value="PFH50476.1"/>
    <property type="molecule type" value="Genomic_DNA"/>
</dbReference>
<evidence type="ECO:0000256" key="1">
    <source>
        <dbReference type="SAM" id="Phobius"/>
    </source>
</evidence>
<proteinExistence type="predicted"/>
<keyword evidence="1" id="KW-0812">Transmembrane</keyword>
<evidence type="ECO:0000313" key="3">
    <source>
        <dbReference type="EMBL" id="PFH50476.1"/>
    </source>
</evidence>
<feature type="domain" description="DUF6535" evidence="2">
    <location>
        <begin position="3"/>
        <end position="161"/>
    </location>
</feature>
<keyword evidence="1" id="KW-1133">Transmembrane helix</keyword>
<feature type="transmembrane region" description="Helical" evidence="1">
    <location>
        <begin position="99"/>
        <end position="122"/>
    </location>
</feature>
<sequence length="162" mass="18191">GHCLDLVRKYDKDMCDVWKEEIDKLLIFVSWPFAAMTAFAVDSYHSLQEDYAATSAQLLVQILPKLQTGIESTNATSDVPTLITPPSFTPISSSKRINIFWFLSLTLSLSTVLLGISCLQWLREYQRVAGTSSHQAAIGMRQMRYEGFFAWKVPSILSAPPL</sequence>
<evidence type="ECO:0000259" key="2">
    <source>
        <dbReference type="Pfam" id="PF20153"/>
    </source>
</evidence>
<accession>A0A2A9NRT7</accession>
<name>A0A2A9NRT7_9AGAR</name>
<keyword evidence="4" id="KW-1185">Reference proteome</keyword>
<dbReference type="AlphaFoldDB" id="A0A2A9NRT7"/>
<keyword evidence="1" id="KW-0472">Membrane</keyword>
<protein>
    <recommendedName>
        <fullName evidence="2">DUF6535 domain-containing protein</fullName>
    </recommendedName>
</protein>
<gene>
    <name evidence="3" type="ORF">AMATHDRAFT_93747</name>
</gene>
<evidence type="ECO:0000313" key="4">
    <source>
        <dbReference type="Proteomes" id="UP000242287"/>
    </source>
</evidence>
<reference evidence="3 4" key="1">
    <citation type="submission" date="2014-02" db="EMBL/GenBank/DDBJ databases">
        <title>Transposable element dynamics among asymbiotic and ectomycorrhizal Amanita fungi.</title>
        <authorList>
            <consortium name="DOE Joint Genome Institute"/>
            <person name="Hess J."/>
            <person name="Skrede I."/>
            <person name="Wolfe B."/>
            <person name="LaButti K."/>
            <person name="Ohm R.A."/>
            <person name="Grigoriev I.V."/>
            <person name="Pringle A."/>
        </authorList>
    </citation>
    <scope>NUCLEOTIDE SEQUENCE [LARGE SCALE GENOMIC DNA]</scope>
    <source>
        <strain evidence="3 4">SKay4041</strain>
    </source>
</reference>
<feature type="non-terminal residue" evidence="3">
    <location>
        <position position="162"/>
    </location>
</feature>
<dbReference type="Proteomes" id="UP000242287">
    <property type="component" value="Unassembled WGS sequence"/>
</dbReference>
<dbReference type="OrthoDB" id="3235960at2759"/>
<feature type="non-terminal residue" evidence="3">
    <location>
        <position position="1"/>
    </location>
</feature>
<dbReference type="InterPro" id="IPR045338">
    <property type="entry name" value="DUF6535"/>
</dbReference>